<feature type="transmembrane region" description="Helical" evidence="5">
    <location>
        <begin position="32"/>
        <end position="53"/>
    </location>
</feature>
<keyword evidence="2 5" id="KW-0812">Transmembrane</keyword>
<feature type="transmembrane region" description="Helical" evidence="5">
    <location>
        <begin position="192"/>
        <end position="210"/>
    </location>
</feature>
<name>A0A9X7VYB3_9BACL</name>
<feature type="transmembrane region" description="Helical" evidence="5">
    <location>
        <begin position="222"/>
        <end position="241"/>
    </location>
</feature>
<comment type="subcellular location">
    <subcellularLocation>
        <location evidence="1">Membrane</location>
        <topology evidence="1">Multi-pass membrane protein</topology>
    </subcellularLocation>
</comment>
<gene>
    <name evidence="6" type="ORF">JZ786_23370</name>
</gene>
<dbReference type="GO" id="GO:0016020">
    <property type="term" value="C:membrane"/>
    <property type="evidence" value="ECO:0007669"/>
    <property type="project" value="UniProtKB-SubCell"/>
</dbReference>
<dbReference type="AlphaFoldDB" id="A0A9X7VYB3"/>
<dbReference type="EMBL" id="CP071182">
    <property type="protein sequence ID" value="QSO47293.1"/>
    <property type="molecule type" value="Genomic_DNA"/>
</dbReference>
<organism evidence="6 7">
    <name type="scientific">Alicyclobacillus mengziensis</name>
    <dbReference type="NCBI Taxonomy" id="2931921"/>
    <lineage>
        <taxon>Bacteria</taxon>
        <taxon>Bacillati</taxon>
        <taxon>Bacillota</taxon>
        <taxon>Bacilli</taxon>
        <taxon>Bacillales</taxon>
        <taxon>Alicyclobacillaceae</taxon>
        <taxon>Alicyclobacillus</taxon>
    </lineage>
</organism>
<sequence>MWGILGLSLLAGMSTPLGGWLVLQFRHLSKRILALVLGLTVGIMTTVVLVDLMPTALKSGTSSRFFIGFFSGVAFLWVIRQVIDKLADKQDTDGDAAVFYRMGWFIAIAIALHDLPEGIAIGAGNAVEHEVGLLIALAIAFHNIPEGMSIAAPLRLAGMPKRKIFWMTFWTGWVTPLGTLCSLGLFSISTSFVSLTLSFASGAMMYVVGHDILPQSIVQSKLFTLLGAIFGVALMVLMHQLHV</sequence>
<evidence type="ECO:0000256" key="5">
    <source>
        <dbReference type="SAM" id="Phobius"/>
    </source>
</evidence>
<feature type="transmembrane region" description="Helical" evidence="5">
    <location>
        <begin position="164"/>
        <end position="186"/>
    </location>
</feature>
<dbReference type="PANTHER" id="PTHR11040:SF205">
    <property type="entry name" value="ZINC TRANSPORTER ZUPT"/>
    <property type="match status" value="1"/>
</dbReference>
<feature type="transmembrane region" description="Helical" evidence="5">
    <location>
        <begin position="6"/>
        <end position="25"/>
    </location>
</feature>
<dbReference type="RefSeq" id="WP_206656653.1">
    <property type="nucleotide sequence ID" value="NZ_CP071182.1"/>
</dbReference>
<dbReference type="GO" id="GO:0005385">
    <property type="term" value="F:zinc ion transmembrane transporter activity"/>
    <property type="evidence" value="ECO:0007669"/>
    <property type="project" value="TreeGrafter"/>
</dbReference>
<dbReference type="Proteomes" id="UP000663505">
    <property type="component" value="Chromosome"/>
</dbReference>
<feature type="transmembrane region" description="Helical" evidence="5">
    <location>
        <begin position="65"/>
        <end position="83"/>
    </location>
</feature>
<evidence type="ECO:0000256" key="4">
    <source>
        <dbReference type="ARBA" id="ARBA00023136"/>
    </source>
</evidence>
<evidence type="ECO:0000256" key="1">
    <source>
        <dbReference type="ARBA" id="ARBA00004141"/>
    </source>
</evidence>
<dbReference type="PANTHER" id="PTHR11040">
    <property type="entry name" value="ZINC/IRON TRANSPORTER"/>
    <property type="match status" value="1"/>
</dbReference>
<dbReference type="Pfam" id="PF02535">
    <property type="entry name" value="Zip"/>
    <property type="match status" value="1"/>
</dbReference>
<evidence type="ECO:0000313" key="7">
    <source>
        <dbReference type="Proteomes" id="UP000663505"/>
    </source>
</evidence>
<keyword evidence="3 5" id="KW-1133">Transmembrane helix</keyword>
<dbReference type="KEGG" id="afx:JZ786_23370"/>
<protein>
    <submittedName>
        <fullName evidence="6">ZIP family metal transporter</fullName>
    </submittedName>
</protein>
<evidence type="ECO:0000256" key="2">
    <source>
        <dbReference type="ARBA" id="ARBA00022692"/>
    </source>
</evidence>
<keyword evidence="7" id="KW-1185">Reference proteome</keyword>
<reference evidence="6 7" key="1">
    <citation type="submission" date="2021-02" db="EMBL/GenBank/DDBJ databases">
        <title>Alicyclobacillus curvatus sp. nov. and Alicyclobacillus mengziensis sp. nov., two acidophilic bacteria isolated from acid mine drainage.</title>
        <authorList>
            <person name="Huang Y."/>
        </authorList>
    </citation>
    <scope>NUCLEOTIDE SEQUENCE [LARGE SCALE GENOMIC DNA]</scope>
    <source>
        <strain evidence="6 7">S30H14</strain>
    </source>
</reference>
<evidence type="ECO:0000313" key="6">
    <source>
        <dbReference type="EMBL" id="QSO47293.1"/>
    </source>
</evidence>
<evidence type="ECO:0000256" key="3">
    <source>
        <dbReference type="ARBA" id="ARBA00022989"/>
    </source>
</evidence>
<proteinExistence type="predicted"/>
<keyword evidence="4 5" id="KW-0472">Membrane</keyword>
<accession>A0A9X7VYB3</accession>
<dbReference type="InterPro" id="IPR003689">
    <property type="entry name" value="ZIP"/>
</dbReference>